<keyword evidence="3" id="KW-0812">Transmembrane</keyword>
<keyword evidence="6" id="KW-0808">Transferase</keyword>
<dbReference type="CDD" id="cd06225">
    <property type="entry name" value="HAMP"/>
    <property type="match status" value="1"/>
</dbReference>
<dbReference type="PANTHER" id="PTHR45138:SF9">
    <property type="entry name" value="DIGUANYLATE CYCLASE DGCM-RELATED"/>
    <property type="match status" value="1"/>
</dbReference>
<name>A0ABU9YYK6_9RHOO</name>
<evidence type="ECO:0000259" key="5">
    <source>
        <dbReference type="PROSITE" id="PS50887"/>
    </source>
</evidence>
<dbReference type="InterPro" id="IPR043128">
    <property type="entry name" value="Rev_trsase/Diguanyl_cyclase"/>
</dbReference>
<comment type="catalytic activity">
    <reaction evidence="2">
        <text>2 GTP = 3',3'-c-di-GMP + 2 diphosphate</text>
        <dbReference type="Rhea" id="RHEA:24898"/>
        <dbReference type="ChEBI" id="CHEBI:33019"/>
        <dbReference type="ChEBI" id="CHEBI:37565"/>
        <dbReference type="ChEBI" id="CHEBI:58805"/>
        <dbReference type="EC" id="2.7.7.65"/>
    </reaction>
</comment>
<dbReference type="EC" id="2.7.7.65" evidence="1"/>
<dbReference type="EMBL" id="JBDIVE010000004">
    <property type="protein sequence ID" value="MEN3068840.1"/>
    <property type="molecule type" value="Genomic_DNA"/>
</dbReference>
<dbReference type="SMART" id="SM00304">
    <property type="entry name" value="HAMP"/>
    <property type="match status" value="1"/>
</dbReference>
<evidence type="ECO:0000313" key="6">
    <source>
        <dbReference type="EMBL" id="MEN3068840.1"/>
    </source>
</evidence>
<dbReference type="RefSeq" id="WP_345919609.1">
    <property type="nucleotide sequence ID" value="NZ_JBDIVE010000004.1"/>
</dbReference>
<comment type="caution">
    <text evidence="6">The sequence shown here is derived from an EMBL/GenBank/DDBJ whole genome shotgun (WGS) entry which is preliminary data.</text>
</comment>
<proteinExistence type="predicted"/>
<dbReference type="Pfam" id="PF00990">
    <property type="entry name" value="GGDEF"/>
    <property type="match status" value="1"/>
</dbReference>
<dbReference type="InterPro" id="IPR000160">
    <property type="entry name" value="GGDEF_dom"/>
</dbReference>
<evidence type="ECO:0000259" key="4">
    <source>
        <dbReference type="PROSITE" id="PS50885"/>
    </source>
</evidence>
<reference evidence="6 7" key="1">
    <citation type="journal article" date="2018" name="Int. J. Syst. Evol. Microbiol.">
        <title>Uliginosibacterium sediminicola sp. nov., isolated from freshwater sediment.</title>
        <authorList>
            <person name="Hwang W.M."/>
            <person name="Kim S.M."/>
            <person name="Kang K."/>
            <person name="Ahn T.Y."/>
        </authorList>
    </citation>
    <scope>NUCLEOTIDE SEQUENCE [LARGE SCALE GENOMIC DNA]</scope>
    <source>
        <strain evidence="6 7">M1-21</strain>
    </source>
</reference>
<dbReference type="GO" id="GO:0052621">
    <property type="term" value="F:diguanylate cyclase activity"/>
    <property type="evidence" value="ECO:0007669"/>
    <property type="project" value="UniProtKB-EC"/>
</dbReference>
<gene>
    <name evidence="6" type="ORF">ABDB84_10140</name>
</gene>
<dbReference type="PROSITE" id="PS50885">
    <property type="entry name" value="HAMP"/>
    <property type="match status" value="1"/>
</dbReference>
<protein>
    <recommendedName>
        <fullName evidence="1">diguanylate cyclase</fullName>
        <ecNumber evidence="1">2.7.7.65</ecNumber>
    </recommendedName>
</protein>
<sequence length="309" mass="34313">MSIRMKMILALLFSSLMAINLVAFISHNLVARRLSDELASELSVEVESILTALRESLLLGSLIAALLSVALGLLLGARVSAKLRRLTQAIQNMQKGDFGKPLQLVSRDEVGALVSAFNEMSLEIAQKRDEIQRSHRKLEELAIRDGLTQLHNRRHFDEQLSALGKCPEHAASVSIMIGDIDHFKQVNDRFSHAVGDAVLREVGRILASNTRGSDLVARYGGEEFVIAFRDTDIAQARLICEKLRQRIAEFDWESIQPGLRITMSMGVARQLDEATLEHVVRQADVQLYRAKSQGRNQVCVALQAPPATQ</sequence>
<dbReference type="InterPro" id="IPR050469">
    <property type="entry name" value="Diguanylate_Cyclase"/>
</dbReference>
<dbReference type="Pfam" id="PF00672">
    <property type="entry name" value="HAMP"/>
    <property type="match status" value="1"/>
</dbReference>
<dbReference type="Gene3D" id="3.30.70.270">
    <property type="match status" value="1"/>
</dbReference>
<dbReference type="Proteomes" id="UP001410394">
    <property type="component" value="Unassembled WGS sequence"/>
</dbReference>
<organism evidence="6 7">
    <name type="scientific">Uliginosibacterium sediminicola</name>
    <dbReference type="NCBI Taxonomy" id="2024550"/>
    <lineage>
        <taxon>Bacteria</taxon>
        <taxon>Pseudomonadati</taxon>
        <taxon>Pseudomonadota</taxon>
        <taxon>Betaproteobacteria</taxon>
        <taxon>Rhodocyclales</taxon>
        <taxon>Zoogloeaceae</taxon>
        <taxon>Uliginosibacterium</taxon>
    </lineage>
</organism>
<evidence type="ECO:0000256" key="2">
    <source>
        <dbReference type="ARBA" id="ARBA00034247"/>
    </source>
</evidence>
<dbReference type="CDD" id="cd01949">
    <property type="entry name" value="GGDEF"/>
    <property type="match status" value="1"/>
</dbReference>
<keyword evidence="7" id="KW-1185">Reference proteome</keyword>
<keyword evidence="3" id="KW-0472">Membrane</keyword>
<accession>A0ABU9YYK6</accession>
<evidence type="ECO:0000313" key="7">
    <source>
        <dbReference type="Proteomes" id="UP001410394"/>
    </source>
</evidence>
<dbReference type="InterPro" id="IPR003660">
    <property type="entry name" value="HAMP_dom"/>
</dbReference>
<dbReference type="PROSITE" id="PS50887">
    <property type="entry name" value="GGDEF"/>
    <property type="match status" value="1"/>
</dbReference>
<dbReference type="SMART" id="SM00267">
    <property type="entry name" value="GGDEF"/>
    <property type="match status" value="1"/>
</dbReference>
<keyword evidence="3" id="KW-1133">Transmembrane helix</keyword>
<dbReference type="PANTHER" id="PTHR45138">
    <property type="entry name" value="REGULATORY COMPONENTS OF SENSORY TRANSDUCTION SYSTEM"/>
    <property type="match status" value="1"/>
</dbReference>
<dbReference type="InterPro" id="IPR029787">
    <property type="entry name" value="Nucleotide_cyclase"/>
</dbReference>
<feature type="transmembrane region" description="Helical" evidence="3">
    <location>
        <begin position="57"/>
        <end position="77"/>
    </location>
</feature>
<dbReference type="SUPFAM" id="SSF158472">
    <property type="entry name" value="HAMP domain-like"/>
    <property type="match status" value="1"/>
</dbReference>
<evidence type="ECO:0000256" key="1">
    <source>
        <dbReference type="ARBA" id="ARBA00012528"/>
    </source>
</evidence>
<evidence type="ECO:0000256" key="3">
    <source>
        <dbReference type="SAM" id="Phobius"/>
    </source>
</evidence>
<keyword evidence="6" id="KW-0548">Nucleotidyltransferase</keyword>
<dbReference type="Gene3D" id="6.10.340.10">
    <property type="match status" value="1"/>
</dbReference>
<dbReference type="NCBIfam" id="TIGR00254">
    <property type="entry name" value="GGDEF"/>
    <property type="match status" value="1"/>
</dbReference>
<feature type="domain" description="HAMP" evidence="4">
    <location>
        <begin position="77"/>
        <end position="129"/>
    </location>
</feature>
<dbReference type="SUPFAM" id="SSF55073">
    <property type="entry name" value="Nucleotide cyclase"/>
    <property type="match status" value="1"/>
</dbReference>
<feature type="domain" description="GGDEF" evidence="5">
    <location>
        <begin position="171"/>
        <end position="303"/>
    </location>
</feature>